<reference evidence="8" key="1">
    <citation type="submission" date="2023-05" db="EMBL/GenBank/DDBJ databases">
        <title>Draft genome of Pseudofrankia sp. BMG5.37.</title>
        <authorList>
            <person name="Gtari M."/>
            <person name="Ghodhbane F."/>
            <person name="Sbissi I."/>
        </authorList>
    </citation>
    <scope>NUCLEOTIDE SEQUENCE [LARGE SCALE GENOMIC DNA]</scope>
    <source>
        <strain evidence="8">BMG 814</strain>
    </source>
</reference>
<dbReference type="PANTHER" id="PTHR43179">
    <property type="entry name" value="RHAMNOSYLTRANSFERASE WBBL"/>
    <property type="match status" value="1"/>
</dbReference>
<feature type="compositionally biased region" description="Basic residues" evidence="5">
    <location>
        <begin position="331"/>
        <end position="342"/>
    </location>
</feature>
<feature type="region of interest" description="Disordered" evidence="5">
    <location>
        <begin position="319"/>
        <end position="342"/>
    </location>
</feature>
<evidence type="ECO:0000256" key="2">
    <source>
        <dbReference type="ARBA" id="ARBA00006739"/>
    </source>
</evidence>
<comment type="similarity">
    <text evidence="2">Belongs to the glycosyltransferase 2 family.</text>
</comment>
<evidence type="ECO:0000256" key="1">
    <source>
        <dbReference type="ARBA" id="ARBA00004776"/>
    </source>
</evidence>
<protein>
    <submittedName>
        <fullName evidence="7">Glycosyltransferase family A protein</fullName>
        <ecNumber evidence="7">2.4.-.-</ecNumber>
    </submittedName>
</protein>
<dbReference type="EMBL" id="JASNFN010000023">
    <property type="protein sequence ID" value="MDP5184382.1"/>
    <property type="molecule type" value="Genomic_DNA"/>
</dbReference>
<sequence length="342" mass="35804">MTPAGTTMPAVTVTVAVLTFRRPETLAALLPVLVAQAAEVVGYGGARVLVVDNDPTGTGRTTVEDATRASAPGVHVTYVHEPTPGIAAGRNRALAESHGSEFLVFIDDDEVPHPGWLRHLLATQRDSGAAAVAGTVTSTFPAPLPTWIAAGGFFDRRRLPTGTPIDVAATNNLLLHLPRVRAARLRFDPAFGLSGGEDTLFTRQLAAAQGALVWCAEAVVTDVVPPERARPAWVLRRAFSSGNSVSRVDLRLAGGRRDRLLARGRGWAAGGARVLGGAARWLLGVLTADVRHRARGARSAARGAGMLAGTVGLVYQEYGAPPRRGGAGSPGRRRRRGGARAA</sequence>
<comment type="caution">
    <text evidence="7">The sequence shown here is derived from an EMBL/GenBank/DDBJ whole genome shotgun (WGS) entry which is preliminary data.</text>
</comment>
<dbReference type="SUPFAM" id="SSF53448">
    <property type="entry name" value="Nucleotide-diphospho-sugar transferases"/>
    <property type="match status" value="1"/>
</dbReference>
<dbReference type="EC" id="2.4.-.-" evidence="7"/>
<evidence type="ECO:0000256" key="4">
    <source>
        <dbReference type="ARBA" id="ARBA00022679"/>
    </source>
</evidence>
<dbReference type="InterPro" id="IPR001173">
    <property type="entry name" value="Glyco_trans_2-like"/>
</dbReference>
<dbReference type="GO" id="GO:0016757">
    <property type="term" value="F:glycosyltransferase activity"/>
    <property type="evidence" value="ECO:0007669"/>
    <property type="project" value="UniProtKB-KW"/>
</dbReference>
<name>A0ABT9IFN3_9ACTN</name>
<dbReference type="Proteomes" id="UP001233673">
    <property type="component" value="Unassembled WGS sequence"/>
</dbReference>
<comment type="pathway">
    <text evidence="1">Cell wall biogenesis; cell wall polysaccharide biosynthesis.</text>
</comment>
<gene>
    <name evidence="7" type="ORF">QOZ88_17240</name>
</gene>
<dbReference type="RefSeq" id="WP_306000947.1">
    <property type="nucleotide sequence ID" value="NZ_JASNFN010000023.1"/>
</dbReference>
<keyword evidence="3 7" id="KW-0328">Glycosyltransferase</keyword>
<evidence type="ECO:0000313" key="7">
    <source>
        <dbReference type="EMBL" id="MDP5184382.1"/>
    </source>
</evidence>
<evidence type="ECO:0000259" key="6">
    <source>
        <dbReference type="Pfam" id="PF00535"/>
    </source>
</evidence>
<dbReference type="PANTHER" id="PTHR43179:SF12">
    <property type="entry name" value="GALACTOFURANOSYLTRANSFERASE GLFT2"/>
    <property type="match status" value="1"/>
</dbReference>
<dbReference type="CDD" id="cd00761">
    <property type="entry name" value="Glyco_tranf_GTA_type"/>
    <property type="match status" value="1"/>
</dbReference>
<dbReference type="Gene3D" id="3.90.550.10">
    <property type="entry name" value="Spore Coat Polysaccharide Biosynthesis Protein SpsA, Chain A"/>
    <property type="match status" value="1"/>
</dbReference>
<dbReference type="Pfam" id="PF00535">
    <property type="entry name" value="Glycos_transf_2"/>
    <property type="match status" value="1"/>
</dbReference>
<keyword evidence="8" id="KW-1185">Reference proteome</keyword>
<evidence type="ECO:0000313" key="8">
    <source>
        <dbReference type="Proteomes" id="UP001233673"/>
    </source>
</evidence>
<accession>A0ABT9IFN3</accession>
<keyword evidence="4 7" id="KW-0808">Transferase</keyword>
<proteinExistence type="inferred from homology"/>
<evidence type="ECO:0000256" key="3">
    <source>
        <dbReference type="ARBA" id="ARBA00022676"/>
    </source>
</evidence>
<organism evidence="7 8">
    <name type="scientific">Blastococcus carthaginiensis</name>
    <dbReference type="NCBI Taxonomy" id="3050034"/>
    <lineage>
        <taxon>Bacteria</taxon>
        <taxon>Bacillati</taxon>
        <taxon>Actinomycetota</taxon>
        <taxon>Actinomycetes</taxon>
        <taxon>Geodermatophilales</taxon>
        <taxon>Geodermatophilaceae</taxon>
        <taxon>Blastococcus</taxon>
    </lineage>
</organism>
<feature type="domain" description="Glycosyltransferase 2-like" evidence="6">
    <location>
        <begin position="14"/>
        <end position="149"/>
    </location>
</feature>
<dbReference type="InterPro" id="IPR029044">
    <property type="entry name" value="Nucleotide-diphossugar_trans"/>
</dbReference>
<evidence type="ECO:0000256" key="5">
    <source>
        <dbReference type="SAM" id="MobiDB-lite"/>
    </source>
</evidence>